<name>A0ABT1H941_9NOCA</name>
<evidence type="ECO:0000313" key="2">
    <source>
        <dbReference type="EMBL" id="MCP2174777.1"/>
    </source>
</evidence>
<feature type="transmembrane region" description="Helical" evidence="1">
    <location>
        <begin position="31"/>
        <end position="52"/>
    </location>
</feature>
<dbReference type="EMBL" id="JAMTCJ010000001">
    <property type="protein sequence ID" value="MCP2174777.1"/>
    <property type="molecule type" value="Genomic_DNA"/>
</dbReference>
<sequence>MTRPDGELLLTFTERISDAFWRRTMRLGATFYDGGAMDLFGLIVGVILYPFFAVKPRCQLMIEDADGRNHGRIFFVATMKRPREDFSVYLPDGRSPESDTVLFPAALAAIQSMR</sequence>
<organism evidence="2 3">
    <name type="scientific">Williamsia maris</name>
    <dbReference type="NCBI Taxonomy" id="72806"/>
    <lineage>
        <taxon>Bacteria</taxon>
        <taxon>Bacillati</taxon>
        <taxon>Actinomycetota</taxon>
        <taxon>Actinomycetes</taxon>
        <taxon>Mycobacteriales</taxon>
        <taxon>Nocardiaceae</taxon>
        <taxon>Williamsia</taxon>
    </lineage>
</organism>
<proteinExistence type="predicted"/>
<comment type="caution">
    <text evidence="2">The sequence shown here is derived from an EMBL/GenBank/DDBJ whole genome shotgun (WGS) entry which is preliminary data.</text>
</comment>
<gene>
    <name evidence="2" type="ORF">LX13_000584</name>
</gene>
<dbReference type="Proteomes" id="UP001206895">
    <property type="component" value="Unassembled WGS sequence"/>
</dbReference>
<keyword evidence="3" id="KW-1185">Reference proteome</keyword>
<keyword evidence="1" id="KW-0472">Membrane</keyword>
<accession>A0ABT1H941</accession>
<reference evidence="2 3" key="1">
    <citation type="submission" date="2022-06" db="EMBL/GenBank/DDBJ databases">
        <title>Genomic Encyclopedia of Archaeal and Bacterial Type Strains, Phase II (KMG-II): from individual species to whole genera.</title>
        <authorList>
            <person name="Goeker M."/>
        </authorList>
    </citation>
    <scope>NUCLEOTIDE SEQUENCE [LARGE SCALE GENOMIC DNA]</scope>
    <source>
        <strain evidence="2 3">DSM 44693</strain>
    </source>
</reference>
<keyword evidence="1" id="KW-1133">Transmembrane helix</keyword>
<evidence type="ECO:0000256" key="1">
    <source>
        <dbReference type="SAM" id="Phobius"/>
    </source>
</evidence>
<protein>
    <submittedName>
        <fullName evidence="2">Uncharacterized protein</fullName>
    </submittedName>
</protein>
<evidence type="ECO:0000313" key="3">
    <source>
        <dbReference type="Proteomes" id="UP001206895"/>
    </source>
</evidence>
<keyword evidence="1" id="KW-0812">Transmembrane</keyword>